<protein>
    <recommendedName>
        <fullName evidence="10">Cytochrome b561 domain-containing protein</fullName>
    </recommendedName>
</protein>
<evidence type="ECO:0000313" key="12">
    <source>
        <dbReference type="Proteomes" id="UP000053617"/>
    </source>
</evidence>
<accession>A0A0D2IRT3</accession>
<dbReference type="OrthoDB" id="19261at2759"/>
<feature type="compositionally biased region" description="Low complexity" evidence="7">
    <location>
        <begin position="48"/>
        <end position="63"/>
    </location>
</feature>
<feature type="transmembrane region" description="Helical" evidence="8">
    <location>
        <begin position="238"/>
        <end position="258"/>
    </location>
</feature>
<dbReference type="Proteomes" id="UP000053617">
    <property type="component" value="Unassembled WGS sequence"/>
</dbReference>
<feature type="transmembrane region" description="Helical" evidence="8">
    <location>
        <begin position="199"/>
        <end position="218"/>
    </location>
</feature>
<evidence type="ECO:0000256" key="9">
    <source>
        <dbReference type="SAM" id="SignalP"/>
    </source>
</evidence>
<comment type="subcellular location">
    <subcellularLocation>
        <location evidence="1">Membrane</location>
    </subcellularLocation>
</comment>
<feature type="transmembrane region" description="Helical" evidence="8">
    <location>
        <begin position="149"/>
        <end position="170"/>
    </location>
</feature>
<sequence>MIRTRTIVLFAAVLLVTAANAQFGGWRGGFDDGDGRGPFDDGDGGDGDSSSSSDDSSSSSTSQSSVFSSEAEFNKATRILIAHAVLASLVWVMFIPSLAILLRLNIKNPIVLKIHAIGQIFSYIIYIVAAGMGIWLAQQSAAFGIWNDAHPRLGLAILAIAFFQPIFGAIHHRLYKRRSLAVQAGKPSKPPGRTPVGRVHLWVGRLLILLAMINGGLGIRLASFSPFQTDSDTQKARIAYSVVAAIMFVLYVVFVIAFEIRRARQRKAELQNREQVIAVKDTLPTYDESEESVGRSSQYR</sequence>
<keyword evidence="4" id="KW-0249">Electron transport</keyword>
<name>A0A0D2IRT3_9EURO</name>
<evidence type="ECO:0000259" key="10">
    <source>
        <dbReference type="SMART" id="SM00665"/>
    </source>
</evidence>
<feature type="transmembrane region" description="Helical" evidence="8">
    <location>
        <begin position="114"/>
        <end position="137"/>
    </location>
</feature>
<feature type="region of interest" description="Disordered" evidence="7">
    <location>
        <begin position="34"/>
        <end position="63"/>
    </location>
</feature>
<evidence type="ECO:0000256" key="7">
    <source>
        <dbReference type="SAM" id="MobiDB-lite"/>
    </source>
</evidence>
<dbReference type="STRING" id="1442369.A0A0D2IRT3"/>
<dbReference type="EMBL" id="KN847486">
    <property type="protein sequence ID" value="KIW99439.1"/>
    <property type="molecule type" value="Genomic_DNA"/>
</dbReference>
<dbReference type="VEuPathDB" id="FungiDB:Z518_11178"/>
<dbReference type="HOGENOM" id="CLU_065428_0_0_1"/>
<feature type="signal peptide" evidence="9">
    <location>
        <begin position="1"/>
        <end position="21"/>
    </location>
</feature>
<evidence type="ECO:0000256" key="5">
    <source>
        <dbReference type="ARBA" id="ARBA00022989"/>
    </source>
</evidence>
<feature type="chain" id="PRO_5002260934" description="Cytochrome b561 domain-containing protein" evidence="9">
    <location>
        <begin position="22"/>
        <end position="300"/>
    </location>
</feature>
<keyword evidence="6 8" id="KW-0472">Membrane</keyword>
<organism evidence="11 12">
    <name type="scientific">Rhinocladiella mackenziei CBS 650.93</name>
    <dbReference type="NCBI Taxonomy" id="1442369"/>
    <lineage>
        <taxon>Eukaryota</taxon>
        <taxon>Fungi</taxon>
        <taxon>Dikarya</taxon>
        <taxon>Ascomycota</taxon>
        <taxon>Pezizomycotina</taxon>
        <taxon>Eurotiomycetes</taxon>
        <taxon>Chaetothyriomycetidae</taxon>
        <taxon>Chaetothyriales</taxon>
        <taxon>Herpotrichiellaceae</taxon>
        <taxon>Rhinocladiella</taxon>
    </lineage>
</organism>
<keyword evidence="5 8" id="KW-1133">Transmembrane helix</keyword>
<evidence type="ECO:0000256" key="6">
    <source>
        <dbReference type="ARBA" id="ARBA00023136"/>
    </source>
</evidence>
<evidence type="ECO:0000256" key="1">
    <source>
        <dbReference type="ARBA" id="ARBA00004370"/>
    </source>
</evidence>
<evidence type="ECO:0000313" key="11">
    <source>
        <dbReference type="EMBL" id="KIW99439.1"/>
    </source>
</evidence>
<evidence type="ECO:0000256" key="3">
    <source>
        <dbReference type="ARBA" id="ARBA00022692"/>
    </source>
</evidence>
<gene>
    <name evidence="11" type="ORF">Z518_11178</name>
</gene>
<feature type="domain" description="Cytochrome b561" evidence="10">
    <location>
        <begin position="82"/>
        <end position="219"/>
    </location>
</feature>
<dbReference type="InterPro" id="IPR006593">
    <property type="entry name" value="Cyt_b561/ferric_Rdtase_TM"/>
</dbReference>
<dbReference type="RefSeq" id="XP_013266576.1">
    <property type="nucleotide sequence ID" value="XM_013411122.1"/>
</dbReference>
<proteinExistence type="predicted"/>
<dbReference type="AlphaFoldDB" id="A0A0D2IRT3"/>
<feature type="transmembrane region" description="Helical" evidence="8">
    <location>
        <begin position="79"/>
        <end position="102"/>
    </location>
</feature>
<evidence type="ECO:0000256" key="4">
    <source>
        <dbReference type="ARBA" id="ARBA00022982"/>
    </source>
</evidence>
<evidence type="ECO:0000256" key="2">
    <source>
        <dbReference type="ARBA" id="ARBA00022448"/>
    </source>
</evidence>
<dbReference type="GO" id="GO:0016020">
    <property type="term" value="C:membrane"/>
    <property type="evidence" value="ECO:0007669"/>
    <property type="project" value="UniProtKB-SubCell"/>
</dbReference>
<dbReference type="PANTHER" id="PTHR47797:SF1">
    <property type="entry name" value="CYTOCHROME B561 DOMAIN-CONTAINING PROTEIN-RELATED"/>
    <property type="match status" value="1"/>
</dbReference>
<dbReference type="CDD" id="cd08760">
    <property type="entry name" value="Cyt_b561_FRRS1_like"/>
    <property type="match status" value="1"/>
</dbReference>
<dbReference type="GeneID" id="25299249"/>
<evidence type="ECO:0000256" key="8">
    <source>
        <dbReference type="SAM" id="Phobius"/>
    </source>
</evidence>
<dbReference type="Gene3D" id="1.20.120.1770">
    <property type="match status" value="1"/>
</dbReference>
<keyword evidence="3 8" id="KW-0812">Transmembrane</keyword>
<keyword evidence="12" id="KW-1185">Reference proteome</keyword>
<keyword evidence="9" id="KW-0732">Signal</keyword>
<reference evidence="11 12" key="1">
    <citation type="submission" date="2015-01" db="EMBL/GenBank/DDBJ databases">
        <title>The Genome Sequence of Rhinocladiella mackenzie CBS 650.93.</title>
        <authorList>
            <consortium name="The Broad Institute Genomics Platform"/>
            <person name="Cuomo C."/>
            <person name="de Hoog S."/>
            <person name="Gorbushina A."/>
            <person name="Stielow B."/>
            <person name="Teixiera M."/>
            <person name="Abouelleil A."/>
            <person name="Chapman S.B."/>
            <person name="Priest M."/>
            <person name="Young S.K."/>
            <person name="Wortman J."/>
            <person name="Nusbaum C."/>
            <person name="Birren B."/>
        </authorList>
    </citation>
    <scope>NUCLEOTIDE SEQUENCE [LARGE SCALE GENOMIC DNA]</scope>
    <source>
        <strain evidence="11 12">CBS 650.93</strain>
    </source>
</reference>
<dbReference type="SMART" id="SM00665">
    <property type="entry name" value="B561"/>
    <property type="match status" value="1"/>
</dbReference>
<dbReference type="PANTHER" id="PTHR47797">
    <property type="entry name" value="DEHYDROGENASE, PUTATIVE (AFU_ORTHOLOGUE AFUA_8G05805)-RELATED"/>
    <property type="match status" value="1"/>
</dbReference>
<keyword evidence="2" id="KW-0813">Transport</keyword>